<dbReference type="AlphaFoldDB" id="A0AAU9U109"/>
<dbReference type="EMBL" id="CAKOGL010000010">
    <property type="protein sequence ID" value="CAH2091449.1"/>
    <property type="molecule type" value="Genomic_DNA"/>
</dbReference>
<evidence type="ECO:0000313" key="3">
    <source>
        <dbReference type="Proteomes" id="UP001153954"/>
    </source>
</evidence>
<sequence length="134" mass="15624">MVRFVILLSLVSVIHSFNFNRRCLLFDGKCVSHCPRYMHPYHTKCDGQTMSQRTCDSPLVYVIGYTCGWSRCDCNGDLLLDEQVSFCVKDKDCSLYPSKVPKLKSPNDRRGRDRRKYKFSKNVEIDEDELTELI</sequence>
<evidence type="ECO:0000313" key="2">
    <source>
        <dbReference type="EMBL" id="CAH2091449.1"/>
    </source>
</evidence>
<feature type="chain" id="PRO_5043527090" evidence="1">
    <location>
        <begin position="17"/>
        <end position="134"/>
    </location>
</feature>
<reference evidence="2" key="1">
    <citation type="submission" date="2022-03" db="EMBL/GenBank/DDBJ databases">
        <authorList>
            <person name="Tunstrom K."/>
        </authorList>
    </citation>
    <scope>NUCLEOTIDE SEQUENCE</scope>
</reference>
<proteinExistence type="predicted"/>
<gene>
    <name evidence="2" type="ORF">EEDITHA_LOCUS7315</name>
</gene>
<feature type="signal peptide" evidence="1">
    <location>
        <begin position="1"/>
        <end position="16"/>
    </location>
</feature>
<evidence type="ECO:0000256" key="1">
    <source>
        <dbReference type="SAM" id="SignalP"/>
    </source>
</evidence>
<organism evidence="2 3">
    <name type="scientific">Euphydryas editha</name>
    <name type="common">Edith's checkerspot</name>
    <dbReference type="NCBI Taxonomy" id="104508"/>
    <lineage>
        <taxon>Eukaryota</taxon>
        <taxon>Metazoa</taxon>
        <taxon>Ecdysozoa</taxon>
        <taxon>Arthropoda</taxon>
        <taxon>Hexapoda</taxon>
        <taxon>Insecta</taxon>
        <taxon>Pterygota</taxon>
        <taxon>Neoptera</taxon>
        <taxon>Endopterygota</taxon>
        <taxon>Lepidoptera</taxon>
        <taxon>Glossata</taxon>
        <taxon>Ditrysia</taxon>
        <taxon>Papilionoidea</taxon>
        <taxon>Nymphalidae</taxon>
        <taxon>Nymphalinae</taxon>
        <taxon>Euphydryas</taxon>
    </lineage>
</organism>
<dbReference type="Proteomes" id="UP001153954">
    <property type="component" value="Unassembled WGS sequence"/>
</dbReference>
<keyword evidence="1" id="KW-0732">Signal</keyword>
<keyword evidence="3" id="KW-1185">Reference proteome</keyword>
<protein>
    <submittedName>
        <fullName evidence="2">Uncharacterized protein</fullName>
    </submittedName>
</protein>
<name>A0AAU9U109_EUPED</name>
<comment type="caution">
    <text evidence="2">The sequence shown here is derived from an EMBL/GenBank/DDBJ whole genome shotgun (WGS) entry which is preliminary data.</text>
</comment>
<accession>A0AAU9U109</accession>